<organism evidence="2 3">
    <name type="scientific">Dendrothele bispora (strain CBS 962.96)</name>
    <dbReference type="NCBI Taxonomy" id="1314807"/>
    <lineage>
        <taxon>Eukaryota</taxon>
        <taxon>Fungi</taxon>
        <taxon>Dikarya</taxon>
        <taxon>Basidiomycota</taxon>
        <taxon>Agaricomycotina</taxon>
        <taxon>Agaricomycetes</taxon>
        <taxon>Agaricomycetidae</taxon>
        <taxon>Agaricales</taxon>
        <taxon>Agaricales incertae sedis</taxon>
        <taxon>Dendrothele</taxon>
    </lineage>
</organism>
<feature type="transmembrane region" description="Helical" evidence="1">
    <location>
        <begin position="44"/>
        <end position="67"/>
    </location>
</feature>
<name>A0A4S8MV41_DENBC</name>
<keyword evidence="1" id="KW-0812">Transmembrane</keyword>
<evidence type="ECO:0000313" key="3">
    <source>
        <dbReference type="Proteomes" id="UP000297245"/>
    </source>
</evidence>
<sequence>MMGSPLRVFFTITLMALPFVLIGLATIMEGIGFWIAAINFGDPLVAIGTTAMCSFFIILAFIVAWIHSRYLSQAVQRMKHESNPSSTVGSSQV</sequence>
<protein>
    <submittedName>
        <fullName evidence="2">Uncharacterized protein</fullName>
    </submittedName>
</protein>
<accession>A0A4S8MV41</accession>
<dbReference type="Proteomes" id="UP000297245">
    <property type="component" value="Unassembled WGS sequence"/>
</dbReference>
<keyword evidence="1" id="KW-1133">Transmembrane helix</keyword>
<evidence type="ECO:0000313" key="2">
    <source>
        <dbReference type="EMBL" id="THV06284.1"/>
    </source>
</evidence>
<feature type="transmembrane region" description="Helical" evidence="1">
    <location>
        <begin position="12"/>
        <end position="38"/>
    </location>
</feature>
<dbReference type="EMBL" id="ML179044">
    <property type="protein sequence ID" value="THV06284.1"/>
    <property type="molecule type" value="Genomic_DNA"/>
</dbReference>
<dbReference type="AlphaFoldDB" id="A0A4S8MV41"/>
<reference evidence="2 3" key="1">
    <citation type="journal article" date="2019" name="Nat. Ecol. Evol.">
        <title>Megaphylogeny resolves global patterns of mushroom evolution.</title>
        <authorList>
            <person name="Varga T."/>
            <person name="Krizsan K."/>
            <person name="Foldi C."/>
            <person name="Dima B."/>
            <person name="Sanchez-Garcia M."/>
            <person name="Sanchez-Ramirez S."/>
            <person name="Szollosi G.J."/>
            <person name="Szarkandi J.G."/>
            <person name="Papp V."/>
            <person name="Albert L."/>
            <person name="Andreopoulos W."/>
            <person name="Angelini C."/>
            <person name="Antonin V."/>
            <person name="Barry K.W."/>
            <person name="Bougher N.L."/>
            <person name="Buchanan P."/>
            <person name="Buyck B."/>
            <person name="Bense V."/>
            <person name="Catcheside P."/>
            <person name="Chovatia M."/>
            <person name="Cooper J."/>
            <person name="Damon W."/>
            <person name="Desjardin D."/>
            <person name="Finy P."/>
            <person name="Geml J."/>
            <person name="Haridas S."/>
            <person name="Hughes K."/>
            <person name="Justo A."/>
            <person name="Karasinski D."/>
            <person name="Kautmanova I."/>
            <person name="Kiss B."/>
            <person name="Kocsube S."/>
            <person name="Kotiranta H."/>
            <person name="LaButti K.M."/>
            <person name="Lechner B.E."/>
            <person name="Liimatainen K."/>
            <person name="Lipzen A."/>
            <person name="Lukacs Z."/>
            <person name="Mihaltcheva S."/>
            <person name="Morgado L.N."/>
            <person name="Niskanen T."/>
            <person name="Noordeloos M.E."/>
            <person name="Ohm R.A."/>
            <person name="Ortiz-Santana B."/>
            <person name="Ovrebo C."/>
            <person name="Racz N."/>
            <person name="Riley R."/>
            <person name="Savchenko A."/>
            <person name="Shiryaev A."/>
            <person name="Soop K."/>
            <person name="Spirin V."/>
            <person name="Szebenyi C."/>
            <person name="Tomsovsky M."/>
            <person name="Tulloss R.E."/>
            <person name="Uehling J."/>
            <person name="Grigoriev I.V."/>
            <person name="Vagvolgyi C."/>
            <person name="Papp T."/>
            <person name="Martin F.M."/>
            <person name="Miettinen O."/>
            <person name="Hibbett D.S."/>
            <person name="Nagy L.G."/>
        </authorList>
    </citation>
    <scope>NUCLEOTIDE SEQUENCE [LARGE SCALE GENOMIC DNA]</scope>
    <source>
        <strain evidence="2 3">CBS 962.96</strain>
    </source>
</reference>
<evidence type="ECO:0000256" key="1">
    <source>
        <dbReference type="SAM" id="Phobius"/>
    </source>
</evidence>
<keyword evidence="3" id="KW-1185">Reference proteome</keyword>
<proteinExistence type="predicted"/>
<gene>
    <name evidence="2" type="ORF">K435DRAFT_25985</name>
</gene>
<dbReference type="OrthoDB" id="2640035at2759"/>
<keyword evidence="1" id="KW-0472">Membrane</keyword>